<feature type="binding site" evidence="6">
    <location>
        <begin position="79"/>
        <end position="83"/>
    </location>
    <ligand>
        <name>GTP</name>
        <dbReference type="ChEBI" id="CHEBI:37565"/>
    </ligand>
</feature>
<feature type="region of interest" description="G4" evidence="7">
    <location>
        <begin position="155"/>
        <end position="158"/>
    </location>
</feature>
<evidence type="ECO:0000256" key="1">
    <source>
        <dbReference type="ARBA" id="ARBA00007921"/>
    </source>
</evidence>
<sequence length="331" mass="37070">MSDKPEEYEKEDIEASLQEPRETRAGFVAVIGSPNAGKSTLVNRLVGAKVSIVTHKVQTTRFQVRGVMMRGDAQVVLVDTPGIFAPKHRLDRAMVKSAWDGAEGADQIIHLVDASSRSHKIDDKVTGADKKTIIDDQRIIDDLKASGRKAILALNKIDLFDREDLIPISKELFNEGVYSDVFMISGLRGGGVRQLADHIAGNMPVGPFLFPEDQAADMPSRLLAAEVTREKLMLRLHEELPYQMTVETENWERFKDGSIRVDQIIYVAREGHRKIVLGKGGRAIKDIGQQARKDLQEIFETPIHLFTRVKVSEKWAESRERFSAIGLDFDV</sequence>
<dbReference type="Pfam" id="PF07650">
    <property type="entry name" value="KH_2"/>
    <property type="match status" value="1"/>
</dbReference>
<evidence type="ECO:0000256" key="6">
    <source>
        <dbReference type="HAMAP-Rule" id="MF_00367"/>
    </source>
</evidence>
<feature type="binding site" evidence="6">
    <location>
        <begin position="32"/>
        <end position="39"/>
    </location>
    <ligand>
        <name>GTP</name>
        <dbReference type="ChEBI" id="CHEBI:37565"/>
    </ligand>
</feature>
<dbReference type="GO" id="GO:0000028">
    <property type="term" value="P:ribosomal small subunit assembly"/>
    <property type="evidence" value="ECO:0007669"/>
    <property type="project" value="TreeGrafter"/>
</dbReference>
<evidence type="ECO:0000256" key="2">
    <source>
        <dbReference type="ARBA" id="ARBA00020484"/>
    </source>
</evidence>
<evidence type="ECO:0000313" key="12">
    <source>
        <dbReference type="Proteomes" id="UP000002745"/>
    </source>
</evidence>
<dbReference type="InterPro" id="IPR005662">
    <property type="entry name" value="GTPase_Era-like"/>
</dbReference>
<feature type="region of interest" description="G3" evidence="7">
    <location>
        <begin position="79"/>
        <end position="82"/>
    </location>
</feature>
<dbReference type="GO" id="GO:0005829">
    <property type="term" value="C:cytosol"/>
    <property type="evidence" value="ECO:0007669"/>
    <property type="project" value="TreeGrafter"/>
</dbReference>
<organism evidence="11 12">
    <name type="scientific">Hirschia baltica (strain ATCC 49814 / DSM 5838 / IFAM 1418)</name>
    <dbReference type="NCBI Taxonomy" id="582402"/>
    <lineage>
        <taxon>Bacteria</taxon>
        <taxon>Pseudomonadati</taxon>
        <taxon>Pseudomonadota</taxon>
        <taxon>Alphaproteobacteria</taxon>
        <taxon>Hyphomonadales</taxon>
        <taxon>Hyphomonadaceae</taxon>
        <taxon>Hirschia</taxon>
    </lineage>
</organism>
<dbReference type="RefSeq" id="WP_015827411.1">
    <property type="nucleotide sequence ID" value="NC_012982.1"/>
</dbReference>
<comment type="similarity">
    <text evidence="1 6 7 8">Belongs to the TRAFAC class TrmE-Era-EngA-EngB-Septin-like GTPase superfamily. Era GTPase family.</text>
</comment>
<dbReference type="InterPro" id="IPR005225">
    <property type="entry name" value="Small_GTP-bd"/>
</dbReference>
<dbReference type="Pfam" id="PF01926">
    <property type="entry name" value="MMR_HSR1"/>
    <property type="match status" value="1"/>
</dbReference>
<dbReference type="eggNOG" id="COG1159">
    <property type="taxonomic scope" value="Bacteria"/>
</dbReference>
<dbReference type="PROSITE" id="PS50823">
    <property type="entry name" value="KH_TYPE_2"/>
    <property type="match status" value="1"/>
</dbReference>
<dbReference type="InterPro" id="IPR030388">
    <property type="entry name" value="G_ERA_dom"/>
</dbReference>
<dbReference type="InterPro" id="IPR004044">
    <property type="entry name" value="KH_dom_type_2"/>
</dbReference>
<dbReference type="GO" id="GO:0005525">
    <property type="term" value="F:GTP binding"/>
    <property type="evidence" value="ECO:0007669"/>
    <property type="project" value="UniProtKB-UniRule"/>
</dbReference>
<dbReference type="HAMAP" id="MF_00367">
    <property type="entry name" value="GTPase_Era"/>
    <property type="match status" value="1"/>
</dbReference>
<dbReference type="KEGG" id="hba:Hbal_1573"/>
<keyword evidence="6" id="KW-0690">Ribosome biogenesis</keyword>
<dbReference type="InterPro" id="IPR009019">
    <property type="entry name" value="KH_sf_prok-type"/>
</dbReference>
<dbReference type="GO" id="GO:0043024">
    <property type="term" value="F:ribosomal small subunit binding"/>
    <property type="evidence" value="ECO:0007669"/>
    <property type="project" value="TreeGrafter"/>
</dbReference>
<dbReference type="InterPro" id="IPR015946">
    <property type="entry name" value="KH_dom-like_a/b"/>
</dbReference>
<dbReference type="InterPro" id="IPR006073">
    <property type="entry name" value="GTP-bd"/>
</dbReference>
<keyword evidence="6" id="KW-0963">Cytoplasm</keyword>
<feature type="region of interest" description="G2" evidence="7">
    <location>
        <begin position="58"/>
        <end position="62"/>
    </location>
</feature>
<dbReference type="NCBIfam" id="TIGR00436">
    <property type="entry name" value="era"/>
    <property type="match status" value="1"/>
</dbReference>
<keyword evidence="3 6" id="KW-0547">Nucleotide-binding</keyword>
<dbReference type="PANTHER" id="PTHR42698">
    <property type="entry name" value="GTPASE ERA"/>
    <property type="match status" value="1"/>
</dbReference>
<dbReference type="Gene3D" id="3.40.50.300">
    <property type="entry name" value="P-loop containing nucleotide triphosphate hydrolases"/>
    <property type="match status" value="1"/>
</dbReference>
<accession>C6XJG6</accession>
<keyword evidence="6" id="KW-0699">rRNA-binding</keyword>
<evidence type="ECO:0000259" key="9">
    <source>
        <dbReference type="PROSITE" id="PS50823"/>
    </source>
</evidence>
<proteinExistence type="inferred from homology"/>
<evidence type="ECO:0000313" key="11">
    <source>
        <dbReference type="EMBL" id="ACT59261.1"/>
    </source>
</evidence>
<evidence type="ECO:0000256" key="8">
    <source>
        <dbReference type="RuleBase" id="RU003761"/>
    </source>
</evidence>
<evidence type="ECO:0000259" key="10">
    <source>
        <dbReference type="PROSITE" id="PS51713"/>
    </source>
</evidence>
<dbReference type="HOGENOM" id="CLU_038009_1_1_5"/>
<protein>
    <recommendedName>
        <fullName evidence="2 6">GTPase Era</fullName>
    </recommendedName>
</protein>
<feature type="region of interest" description="G1" evidence="7">
    <location>
        <begin position="32"/>
        <end position="39"/>
    </location>
</feature>
<feature type="region of interest" description="G5" evidence="7">
    <location>
        <begin position="184"/>
        <end position="186"/>
    </location>
</feature>
<dbReference type="NCBIfam" id="TIGR00231">
    <property type="entry name" value="small_GTP"/>
    <property type="match status" value="1"/>
</dbReference>
<dbReference type="STRING" id="582402.Hbal_1573"/>
<comment type="subcellular location">
    <subcellularLocation>
        <location evidence="6">Cytoplasm</location>
    </subcellularLocation>
    <subcellularLocation>
        <location evidence="6">Cell inner membrane</location>
        <topology evidence="6">Peripheral membrane protein</topology>
    </subcellularLocation>
</comment>
<keyword evidence="6" id="KW-0997">Cell inner membrane</keyword>
<dbReference type="CDD" id="cd04163">
    <property type="entry name" value="Era"/>
    <property type="match status" value="1"/>
</dbReference>
<feature type="binding site" evidence="6">
    <location>
        <begin position="155"/>
        <end position="158"/>
    </location>
    <ligand>
        <name>GTP</name>
        <dbReference type="ChEBI" id="CHEBI:37565"/>
    </ligand>
</feature>
<keyword evidence="5 6" id="KW-0342">GTP-binding</keyword>
<comment type="function">
    <text evidence="6">An essential GTPase that binds both GDP and GTP, with rapid nucleotide exchange. Plays a role in 16S rRNA processing and 30S ribosomal subunit biogenesis and possibly also in cell cycle regulation and energy metabolism.</text>
</comment>
<dbReference type="PROSITE" id="PS51713">
    <property type="entry name" value="G_ERA"/>
    <property type="match status" value="1"/>
</dbReference>
<dbReference type="EMBL" id="CP001678">
    <property type="protein sequence ID" value="ACT59261.1"/>
    <property type="molecule type" value="Genomic_DNA"/>
</dbReference>
<keyword evidence="6" id="KW-1003">Cell membrane</keyword>
<dbReference type="Gene3D" id="3.30.300.20">
    <property type="match status" value="1"/>
</dbReference>
<evidence type="ECO:0000256" key="3">
    <source>
        <dbReference type="ARBA" id="ARBA00022741"/>
    </source>
</evidence>
<dbReference type="AlphaFoldDB" id="C6XJG6"/>
<dbReference type="GO" id="GO:0005886">
    <property type="term" value="C:plasma membrane"/>
    <property type="evidence" value="ECO:0007669"/>
    <property type="project" value="UniProtKB-SubCell"/>
</dbReference>
<dbReference type="SUPFAM" id="SSF54814">
    <property type="entry name" value="Prokaryotic type KH domain (KH-domain type II)"/>
    <property type="match status" value="1"/>
</dbReference>
<dbReference type="GO" id="GO:0070181">
    <property type="term" value="F:small ribosomal subunit rRNA binding"/>
    <property type="evidence" value="ECO:0007669"/>
    <property type="project" value="UniProtKB-UniRule"/>
</dbReference>
<feature type="domain" description="KH type-2" evidence="9">
    <location>
        <begin position="236"/>
        <end position="313"/>
    </location>
</feature>
<evidence type="ECO:0000256" key="4">
    <source>
        <dbReference type="ARBA" id="ARBA00022884"/>
    </source>
</evidence>
<keyword evidence="6" id="KW-0472">Membrane</keyword>
<name>C6XJG6_HIRBI</name>
<evidence type="ECO:0000256" key="7">
    <source>
        <dbReference type="PROSITE-ProRule" id="PRU01050"/>
    </source>
</evidence>
<dbReference type="InterPro" id="IPR027417">
    <property type="entry name" value="P-loop_NTPase"/>
</dbReference>
<dbReference type="CDD" id="cd22534">
    <property type="entry name" value="KH-II_Era"/>
    <property type="match status" value="1"/>
</dbReference>
<gene>
    <name evidence="6" type="primary">era</name>
    <name evidence="11" type="ordered locus">Hbal_1573</name>
</gene>
<keyword evidence="4 6" id="KW-0694">RNA-binding</keyword>
<dbReference type="Proteomes" id="UP000002745">
    <property type="component" value="Chromosome"/>
</dbReference>
<dbReference type="GO" id="GO:0003924">
    <property type="term" value="F:GTPase activity"/>
    <property type="evidence" value="ECO:0007669"/>
    <property type="project" value="UniProtKB-UniRule"/>
</dbReference>
<reference evidence="12" key="1">
    <citation type="journal article" date="2011" name="J. Bacteriol.">
        <title>Genome sequences of eight morphologically diverse alphaproteobacteria.</title>
        <authorList>
            <consortium name="US DOE Joint Genome Institute"/>
            <person name="Brown P.J."/>
            <person name="Kysela D.T."/>
            <person name="Buechlein A."/>
            <person name="Hemmerich C."/>
            <person name="Brun Y.V."/>
        </authorList>
    </citation>
    <scope>NUCLEOTIDE SEQUENCE [LARGE SCALE GENOMIC DNA]</scope>
    <source>
        <strain evidence="12">ATCC 49814 / DSM 5838 / IFAM 1418</strain>
    </source>
</reference>
<dbReference type="SUPFAM" id="SSF52540">
    <property type="entry name" value="P-loop containing nucleoside triphosphate hydrolases"/>
    <property type="match status" value="1"/>
</dbReference>
<dbReference type="PANTHER" id="PTHR42698:SF1">
    <property type="entry name" value="GTPASE ERA, MITOCHONDRIAL"/>
    <property type="match status" value="1"/>
</dbReference>
<comment type="subunit">
    <text evidence="6">Monomer.</text>
</comment>
<evidence type="ECO:0000256" key="5">
    <source>
        <dbReference type="ARBA" id="ARBA00023134"/>
    </source>
</evidence>
<keyword evidence="12" id="KW-1185">Reference proteome</keyword>
<feature type="domain" description="Era-type G" evidence="10">
    <location>
        <begin position="24"/>
        <end position="205"/>
    </location>
</feature>
<dbReference type="NCBIfam" id="NF000908">
    <property type="entry name" value="PRK00089.1"/>
    <property type="match status" value="1"/>
</dbReference>
<dbReference type="OrthoDB" id="9805918at2"/>